<evidence type="ECO:0000256" key="1">
    <source>
        <dbReference type="ARBA" id="ARBA00007634"/>
    </source>
</evidence>
<evidence type="ECO:0000256" key="7">
    <source>
        <dbReference type="HAMAP-Rule" id="MF_00500"/>
    </source>
</evidence>
<dbReference type="InterPro" id="IPR036510">
    <property type="entry name" value="Ribosomal_bS20_sf"/>
</dbReference>
<keyword evidence="8" id="KW-0175">Coiled coil</keyword>
<keyword evidence="10" id="KW-1185">Reference proteome</keyword>
<dbReference type="AlphaFoldDB" id="H3NPM0"/>
<evidence type="ECO:0000256" key="3">
    <source>
        <dbReference type="ARBA" id="ARBA00022884"/>
    </source>
</evidence>
<dbReference type="GO" id="GO:0005829">
    <property type="term" value="C:cytosol"/>
    <property type="evidence" value="ECO:0007669"/>
    <property type="project" value="TreeGrafter"/>
</dbReference>
<comment type="caution">
    <text evidence="9">The sequence shown here is derived from an EMBL/GenBank/DDBJ whole genome shotgun (WGS) entry which is preliminary data.</text>
</comment>
<evidence type="ECO:0000256" key="5">
    <source>
        <dbReference type="ARBA" id="ARBA00023274"/>
    </source>
</evidence>
<protein>
    <recommendedName>
        <fullName evidence="6 7">Small ribosomal subunit protein bS20</fullName>
    </recommendedName>
</protein>
<evidence type="ECO:0000256" key="6">
    <source>
        <dbReference type="ARBA" id="ARBA00035136"/>
    </source>
</evidence>
<dbReference type="HAMAP" id="MF_00500">
    <property type="entry name" value="Ribosomal_bS20"/>
    <property type="match status" value="1"/>
</dbReference>
<dbReference type="Pfam" id="PF01649">
    <property type="entry name" value="Ribosomal_S20p"/>
    <property type="match status" value="1"/>
</dbReference>
<organism evidence="9 10">
    <name type="scientific">Helcococcus kunzii ATCC 51366</name>
    <dbReference type="NCBI Taxonomy" id="883114"/>
    <lineage>
        <taxon>Bacteria</taxon>
        <taxon>Bacillati</taxon>
        <taxon>Bacillota</taxon>
        <taxon>Tissierellia</taxon>
        <taxon>Tissierellales</taxon>
        <taxon>Peptoniphilaceae</taxon>
        <taxon>Helcococcus</taxon>
    </lineage>
</organism>
<dbReference type="GO" id="GO:0015935">
    <property type="term" value="C:small ribosomal subunit"/>
    <property type="evidence" value="ECO:0007669"/>
    <property type="project" value="TreeGrafter"/>
</dbReference>
<dbReference type="PANTHER" id="PTHR33398:SF1">
    <property type="entry name" value="SMALL RIBOSOMAL SUBUNIT PROTEIN BS20C"/>
    <property type="match status" value="1"/>
</dbReference>
<gene>
    <name evidence="7" type="primary">rpsT</name>
    <name evidence="9" type="ORF">HMPREF9709_01292</name>
</gene>
<feature type="coiled-coil region" evidence="8">
    <location>
        <begin position="37"/>
        <end position="64"/>
    </location>
</feature>
<keyword evidence="4 7" id="KW-0689">Ribosomal protein</keyword>
<evidence type="ECO:0000256" key="8">
    <source>
        <dbReference type="SAM" id="Coils"/>
    </source>
</evidence>
<keyword evidence="5 7" id="KW-0687">Ribonucleoprotein</keyword>
<dbReference type="GO" id="GO:0003735">
    <property type="term" value="F:structural constituent of ribosome"/>
    <property type="evidence" value="ECO:0007669"/>
    <property type="project" value="InterPro"/>
</dbReference>
<dbReference type="HOGENOM" id="CLU_160655_3_0_9"/>
<keyword evidence="2 7" id="KW-0699">rRNA-binding</keyword>
<dbReference type="NCBIfam" id="TIGR00029">
    <property type="entry name" value="S20"/>
    <property type="match status" value="1"/>
</dbReference>
<evidence type="ECO:0000313" key="10">
    <source>
        <dbReference type="Proteomes" id="UP000004191"/>
    </source>
</evidence>
<dbReference type="PANTHER" id="PTHR33398">
    <property type="entry name" value="30S RIBOSOMAL PROTEIN S20"/>
    <property type="match status" value="1"/>
</dbReference>
<dbReference type="OrthoDB" id="9808392at2"/>
<reference evidence="9 10" key="1">
    <citation type="submission" date="2012-01" db="EMBL/GenBank/DDBJ databases">
        <title>The Genome Sequence of Helcococcus kunzii ATCC 51366.</title>
        <authorList>
            <consortium name="The Broad Institute Genome Sequencing Platform"/>
            <person name="Earl A."/>
            <person name="Ward D."/>
            <person name="Feldgarden M."/>
            <person name="Gevers D."/>
            <person name="Huys G."/>
            <person name="Young S.K."/>
            <person name="Zeng Q."/>
            <person name="Gargeya S."/>
            <person name="Fitzgerald M."/>
            <person name="Haas B."/>
            <person name="Abouelleil A."/>
            <person name="Alvarado L."/>
            <person name="Arachchi H.M."/>
            <person name="Berlin A."/>
            <person name="Chapman S.B."/>
            <person name="Gearin G."/>
            <person name="Goldberg J."/>
            <person name="Griggs A."/>
            <person name="Gujja S."/>
            <person name="Hansen M."/>
            <person name="Heiman D."/>
            <person name="Howarth C."/>
            <person name="Larimer J."/>
            <person name="Lui A."/>
            <person name="MacDonald P.J.P."/>
            <person name="McCowen C."/>
            <person name="Montmayeur A."/>
            <person name="Murphy C."/>
            <person name="Neiman D."/>
            <person name="Pearson M."/>
            <person name="Priest M."/>
            <person name="Roberts A."/>
            <person name="Saif S."/>
            <person name="Shea T."/>
            <person name="Sisk P."/>
            <person name="Stolte C."/>
            <person name="Sykes S."/>
            <person name="Wortman J."/>
            <person name="Nusbaum C."/>
            <person name="Birren B."/>
        </authorList>
    </citation>
    <scope>NUCLEOTIDE SEQUENCE [LARGE SCALE GENOMIC DNA]</scope>
    <source>
        <strain evidence="9 10">ATCC 51366</strain>
    </source>
</reference>
<name>H3NPM0_9FIRM</name>
<dbReference type="Proteomes" id="UP000004191">
    <property type="component" value="Unassembled WGS sequence"/>
</dbReference>
<dbReference type="GO" id="GO:0006412">
    <property type="term" value="P:translation"/>
    <property type="evidence" value="ECO:0007669"/>
    <property type="project" value="UniProtKB-UniRule"/>
</dbReference>
<sequence>MANIKSAIKRIDVTKKQTLRNKSKKSELKTLIRKFDLAIEENRLEDAQAMLKVLDKKLKKAAAANVMHANAASRRLSKLTLKLNNANA</sequence>
<comment type="function">
    <text evidence="7">Binds directly to 16S ribosomal RNA.</text>
</comment>
<dbReference type="GO" id="GO:0070181">
    <property type="term" value="F:small ribosomal subunit rRNA binding"/>
    <property type="evidence" value="ECO:0007669"/>
    <property type="project" value="TreeGrafter"/>
</dbReference>
<dbReference type="SUPFAM" id="SSF46992">
    <property type="entry name" value="Ribosomal protein S20"/>
    <property type="match status" value="1"/>
</dbReference>
<dbReference type="Gene3D" id="1.20.58.110">
    <property type="entry name" value="Ribosomal protein S20"/>
    <property type="match status" value="1"/>
</dbReference>
<proteinExistence type="inferred from homology"/>
<dbReference type="STRING" id="883114.HMPREF9709_01292"/>
<keyword evidence="3 7" id="KW-0694">RNA-binding</keyword>
<dbReference type="RefSeq" id="WP_005398807.1">
    <property type="nucleotide sequence ID" value="NZ_JH601088.1"/>
</dbReference>
<dbReference type="eggNOG" id="COG0268">
    <property type="taxonomic scope" value="Bacteria"/>
</dbReference>
<evidence type="ECO:0000256" key="4">
    <source>
        <dbReference type="ARBA" id="ARBA00022980"/>
    </source>
</evidence>
<dbReference type="GeneID" id="96999261"/>
<dbReference type="InterPro" id="IPR002583">
    <property type="entry name" value="Ribosomal_bS20"/>
</dbReference>
<comment type="similarity">
    <text evidence="1 7">Belongs to the bacterial ribosomal protein bS20 family.</text>
</comment>
<dbReference type="PATRIC" id="fig|883114.3.peg.1283"/>
<accession>H3NPM0</accession>
<evidence type="ECO:0000313" key="9">
    <source>
        <dbReference type="EMBL" id="EHR33248.1"/>
    </source>
</evidence>
<dbReference type="EMBL" id="AGEI01000024">
    <property type="protein sequence ID" value="EHR33248.1"/>
    <property type="molecule type" value="Genomic_DNA"/>
</dbReference>
<evidence type="ECO:0000256" key="2">
    <source>
        <dbReference type="ARBA" id="ARBA00022730"/>
    </source>
</evidence>